<dbReference type="InterPro" id="IPR028974">
    <property type="entry name" value="TSP_type-3_rpt"/>
</dbReference>
<dbReference type="PROSITE" id="PS51257">
    <property type="entry name" value="PROKAR_LIPOPROTEIN"/>
    <property type="match status" value="1"/>
</dbReference>
<dbReference type="PANTHER" id="PTHR37467:SF1">
    <property type="entry name" value="EXPORTED CALCIUM-BINDING GLYCOPROTEIN"/>
    <property type="match status" value="1"/>
</dbReference>
<evidence type="ECO:0000256" key="4">
    <source>
        <dbReference type="ARBA" id="ARBA00022837"/>
    </source>
</evidence>
<protein>
    <submittedName>
        <fullName evidence="7">Internalin, putative</fullName>
    </submittedName>
</protein>
<feature type="region of interest" description="Disordered" evidence="5">
    <location>
        <begin position="465"/>
        <end position="489"/>
    </location>
</feature>
<evidence type="ECO:0000256" key="6">
    <source>
        <dbReference type="SAM" id="SignalP"/>
    </source>
</evidence>
<evidence type="ECO:0000256" key="3">
    <source>
        <dbReference type="ARBA" id="ARBA00022729"/>
    </source>
</evidence>
<feature type="signal peptide" evidence="6">
    <location>
        <begin position="1"/>
        <end position="25"/>
    </location>
</feature>
<evidence type="ECO:0000313" key="7">
    <source>
        <dbReference type="EMBL" id="CAA6812809.1"/>
    </source>
</evidence>
<dbReference type="InterPro" id="IPR053180">
    <property type="entry name" value="Ca-binding_acidic-repeat"/>
</dbReference>
<dbReference type="AlphaFoldDB" id="A0A6S6SQT1"/>
<feature type="compositionally biased region" description="Polar residues" evidence="5">
    <location>
        <begin position="469"/>
        <end position="489"/>
    </location>
</feature>
<dbReference type="InterPro" id="IPR018247">
    <property type="entry name" value="EF_Hand_1_Ca_BS"/>
</dbReference>
<evidence type="ECO:0000256" key="1">
    <source>
        <dbReference type="ARBA" id="ARBA00004613"/>
    </source>
</evidence>
<accession>A0A6S6SQT1</accession>
<proteinExistence type="predicted"/>
<gene>
    <name evidence="7" type="ORF">HELGO_WM5613</name>
</gene>
<dbReference type="InterPro" id="IPR059100">
    <property type="entry name" value="TSP3_bac"/>
</dbReference>
<dbReference type="PANTHER" id="PTHR37467">
    <property type="entry name" value="EXPORTED CALCIUM-BINDING GLYCOPROTEIN-RELATED"/>
    <property type="match status" value="1"/>
</dbReference>
<keyword evidence="3 6" id="KW-0732">Signal</keyword>
<keyword evidence="2" id="KW-0964">Secreted</keyword>
<name>A0A6S6SQT1_9BACT</name>
<dbReference type="GO" id="GO:0005509">
    <property type="term" value="F:calcium ion binding"/>
    <property type="evidence" value="ECO:0007669"/>
    <property type="project" value="InterPro"/>
</dbReference>
<feature type="chain" id="PRO_5028159789" evidence="6">
    <location>
        <begin position="26"/>
        <end position="804"/>
    </location>
</feature>
<comment type="subcellular location">
    <subcellularLocation>
        <location evidence="1">Secreted</location>
    </subcellularLocation>
</comment>
<dbReference type="EMBL" id="CACVAP010000068">
    <property type="protein sequence ID" value="CAA6812809.1"/>
    <property type="molecule type" value="Genomic_DNA"/>
</dbReference>
<evidence type="ECO:0000256" key="2">
    <source>
        <dbReference type="ARBA" id="ARBA00022525"/>
    </source>
</evidence>
<evidence type="ECO:0000256" key="5">
    <source>
        <dbReference type="SAM" id="MobiDB-lite"/>
    </source>
</evidence>
<keyword evidence="4" id="KW-0106">Calcium</keyword>
<sequence length="804" mass="86425">MLQIKNIISILIVGLFLTACGSDRAGSIASEDNGSRGVLGVVDIDSDGDGITDIDEENIYGTNPQSKDTDNDGLLDNEEINTYDTNVANPDTDGDGLLDGEEINTYDTNVTNPDTDGDGLLDGEEINTYDTNVTNPDTDGDGLVDGEEINTYDTNATNSDTDGDGLLDGEEINTYDTNATNSDTDGDSLLDGEEINTYDTNATNPDTDGDSLLDGEEINTYDTNATNPDTDADGLLDGEEINTYDTNATNPDTDGDSLLDGEEINTYDTNATNPDTDADGLLDGEEINTYDTNATNSDTDNDGLLDADEINIYNTNANSSDTDGDGLFDGEEIKTQDMNATNSDTDGDGLLDGEEINTYGTNPISSDTDNDGLSDADEINMYDTNATNPDTDGDCLLDSFEILNYETNATNPDTDGDSVNDGVEVYSYDTNELNVSCLSSPETLDTGHNTSPAKDALPDLTTDIINVLDPSNDSDGDGQSNTYENNCTEGDALDTTQLCEYIMDSEIGQILTSHGYSYVPGGFDVDGDGINEGGFWISRYQARSSGIEIGSEDVISDVGNVNQYLSKKFKVLNRNIDVLSYNEALLGETDVVAGTELVFDEESVAGIERISDFTPYLAEVCLSRYVLNDANGDRLDIDITMPTHKQYMHVKMLLDADLVTPNANGLLGDGRHIRNGVLGIDPNVPLFSYNLIIDEFGEDLKEYVRNLVQLRQTVNTNSFVDTFTFADDVPEWWEANSTKFKAFDTGANSTQNLGHGIGPEKDSYAVIVRGGAILNVTQGVSGALTDDAGQTNGISFRAATDYLY</sequence>
<feature type="region of interest" description="Disordered" evidence="5">
    <location>
        <begin position="55"/>
        <end position="77"/>
    </location>
</feature>
<dbReference type="Gene3D" id="4.10.1080.10">
    <property type="entry name" value="TSP type-3 repeat"/>
    <property type="match status" value="2"/>
</dbReference>
<organism evidence="7">
    <name type="scientific">uncultured Sulfurovum sp</name>
    <dbReference type="NCBI Taxonomy" id="269237"/>
    <lineage>
        <taxon>Bacteria</taxon>
        <taxon>Pseudomonadati</taxon>
        <taxon>Campylobacterota</taxon>
        <taxon>Epsilonproteobacteria</taxon>
        <taxon>Campylobacterales</taxon>
        <taxon>Sulfurovaceae</taxon>
        <taxon>Sulfurovum</taxon>
        <taxon>environmental samples</taxon>
    </lineage>
</organism>
<dbReference type="PROSITE" id="PS00018">
    <property type="entry name" value="EF_HAND_1"/>
    <property type="match status" value="9"/>
</dbReference>
<reference evidence="7" key="1">
    <citation type="submission" date="2020-01" db="EMBL/GenBank/DDBJ databases">
        <authorList>
            <person name="Meier V. D."/>
            <person name="Meier V D."/>
        </authorList>
    </citation>
    <scope>NUCLEOTIDE SEQUENCE</scope>
    <source>
        <strain evidence="7">HLG_WM_MAG_06</strain>
    </source>
</reference>
<dbReference type="Pfam" id="PF18884">
    <property type="entry name" value="TSP3_bac"/>
    <property type="match status" value="10"/>
</dbReference>